<protein>
    <recommendedName>
        <fullName evidence="14">Cytochrome P450</fullName>
    </recommendedName>
</protein>
<dbReference type="InterPro" id="IPR036396">
    <property type="entry name" value="Cyt_P450_sf"/>
</dbReference>
<dbReference type="InterPro" id="IPR002401">
    <property type="entry name" value="Cyt_P450_E_grp-I"/>
</dbReference>
<dbReference type="InterPro" id="IPR017972">
    <property type="entry name" value="Cyt_P450_CS"/>
</dbReference>
<evidence type="ECO:0000256" key="11">
    <source>
        <dbReference type="SAM" id="Phobius"/>
    </source>
</evidence>
<evidence type="ECO:0008006" key="14">
    <source>
        <dbReference type="Google" id="ProtNLM"/>
    </source>
</evidence>
<keyword evidence="4 9" id="KW-0349">Heme</keyword>
<keyword evidence="11" id="KW-0812">Transmembrane</keyword>
<evidence type="ECO:0000256" key="8">
    <source>
        <dbReference type="ARBA" id="ARBA00023033"/>
    </source>
</evidence>
<dbReference type="GO" id="GO:0020037">
    <property type="term" value="F:heme binding"/>
    <property type="evidence" value="ECO:0007669"/>
    <property type="project" value="InterPro"/>
</dbReference>
<feature type="transmembrane region" description="Helical" evidence="11">
    <location>
        <begin position="6"/>
        <end position="26"/>
    </location>
</feature>
<comment type="cofactor">
    <cofactor evidence="1 9">
        <name>heme</name>
        <dbReference type="ChEBI" id="CHEBI:30413"/>
    </cofactor>
</comment>
<evidence type="ECO:0000256" key="6">
    <source>
        <dbReference type="ARBA" id="ARBA00023002"/>
    </source>
</evidence>
<comment type="caution">
    <text evidence="12">The sequence shown here is derived from an EMBL/GenBank/DDBJ whole genome shotgun (WGS) entry which is preliminary data.</text>
</comment>
<dbReference type="EMBL" id="JAACJL010000059">
    <property type="protein sequence ID" value="KAF4610241.1"/>
    <property type="molecule type" value="Genomic_DNA"/>
</dbReference>
<dbReference type="Gene3D" id="1.10.630.10">
    <property type="entry name" value="Cytochrome P450"/>
    <property type="match status" value="1"/>
</dbReference>
<dbReference type="GO" id="GO:0005506">
    <property type="term" value="F:iron ion binding"/>
    <property type="evidence" value="ECO:0007669"/>
    <property type="project" value="InterPro"/>
</dbReference>
<keyword evidence="11" id="KW-0472">Membrane</keyword>
<evidence type="ECO:0000313" key="13">
    <source>
        <dbReference type="Proteomes" id="UP000521872"/>
    </source>
</evidence>
<dbReference type="Proteomes" id="UP000521872">
    <property type="component" value="Unassembled WGS sequence"/>
</dbReference>
<keyword evidence="13" id="KW-1185">Reference proteome</keyword>
<accession>A0A8H4VHI5</accession>
<keyword evidence="11" id="KW-1133">Transmembrane helix</keyword>
<organism evidence="12 13">
    <name type="scientific">Agrocybe pediades</name>
    <dbReference type="NCBI Taxonomy" id="84607"/>
    <lineage>
        <taxon>Eukaryota</taxon>
        <taxon>Fungi</taxon>
        <taxon>Dikarya</taxon>
        <taxon>Basidiomycota</taxon>
        <taxon>Agaricomycotina</taxon>
        <taxon>Agaricomycetes</taxon>
        <taxon>Agaricomycetidae</taxon>
        <taxon>Agaricales</taxon>
        <taxon>Agaricineae</taxon>
        <taxon>Strophariaceae</taxon>
        <taxon>Agrocybe</taxon>
    </lineage>
</organism>
<dbReference type="PANTHER" id="PTHR46300">
    <property type="entry name" value="P450, PUTATIVE (EUROFUNG)-RELATED-RELATED"/>
    <property type="match status" value="1"/>
</dbReference>
<evidence type="ECO:0000256" key="10">
    <source>
        <dbReference type="RuleBase" id="RU000461"/>
    </source>
</evidence>
<feature type="binding site" description="axial binding residue" evidence="9">
    <location>
        <position position="448"/>
    </location>
    <ligand>
        <name>heme</name>
        <dbReference type="ChEBI" id="CHEBI:30413"/>
    </ligand>
    <ligandPart>
        <name>Fe</name>
        <dbReference type="ChEBI" id="CHEBI:18248"/>
    </ligandPart>
</feature>
<dbReference type="InterPro" id="IPR050364">
    <property type="entry name" value="Cytochrome_P450_fung"/>
</dbReference>
<keyword evidence="5 9" id="KW-0479">Metal-binding</keyword>
<dbReference type="PROSITE" id="PS00086">
    <property type="entry name" value="CYTOCHROME_P450"/>
    <property type="match status" value="1"/>
</dbReference>
<dbReference type="GO" id="GO:0004497">
    <property type="term" value="F:monooxygenase activity"/>
    <property type="evidence" value="ECO:0007669"/>
    <property type="project" value="UniProtKB-KW"/>
</dbReference>
<dbReference type="PRINTS" id="PR00463">
    <property type="entry name" value="EP450I"/>
</dbReference>
<evidence type="ECO:0000256" key="2">
    <source>
        <dbReference type="ARBA" id="ARBA00005179"/>
    </source>
</evidence>
<evidence type="ECO:0000313" key="12">
    <source>
        <dbReference type="EMBL" id="KAF4610241.1"/>
    </source>
</evidence>
<dbReference type="AlphaFoldDB" id="A0A8H4VHI5"/>
<proteinExistence type="inferred from homology"/>
<evidence type="ECO:0000256" key="5">
    <source>
        <dbReference type="ARBA" id="ARBA00022723"/>
    </source>
</evidence>
<evidence type="ECO:0000256" key="4">
    <source>
        <dbReference type="ARBA" id="ARBA00022617"/>
    </source>
</evidence>
<evidence type="ECO:0000256" key="9">
    <source>
        <dbReference type="PIRSR" id="PIRSR602401-1"/>
    </source>
</evidence>
<dbReference type="PANTHER" id="PTHR46300:SF7">
    <property type="entry name" value="P450, PUTATIVE (EUROFUNG)-RELATED"/>
    <property type="match status" value="1"/>
</dbReference>
<evidence type="ECO:0000256" key="1">
    <source>
        <dbReference type="ARBA" id="ARBA00001971"/>
    </source>
</evidence>
<dbReference type="CDD" id="cd11065">
    <property type="entry name" value="CYP64-like"/>
    <property type="match status" value="1"/>
</dbReference>
<reference evidence="12 13" key="1">
    <citation type="submission" date="2019-12" db="EMBL/GenBank/DDBJ databases">
        <authorList>
            <person name="Floudas D."/>
            <person name="Bentzer J."/>
            <person name="Ahren D."/>
            <person name="Johansson T."/>
            <person name="Persson P."/>
            <person name="Tunlid A."/>
        </authorList>
    </citation>
    <scope>NUCLEOTIDE SEQUENCE [LARGE SCALE GENOMIC DNA]</scope>
    <source>
        <strain evidence="12 13">CBS 102.39</strain>
    </source>
</reference>
<name>A0A8H4VHI5_9AGAR</name>
<evidence type="ECO:0000256" key="3">
    <source>
        <dbReference type="ARBA" id="ARBA00010617"/>
    </source>
</evidence>
<dbReference type="GO" id="GO:0016705">
    <property type="term" value="F:oxidoreductase activity, acting on paired donors, with incorporation or reduction of molecular oxygen"/>
    <property type="evidence" value="ECO:0007669"/>
    <property type="project" value="InterPro"/>
</dbReference>
<comment type="pathway">
    <text evidence="2">Secondary metabolite biosynthesis.</text>
</comment>
<keyword evidence="7 9" id="KW-0408">Iron</keyword>
<dbReference type="SUPFAM" id="SSF48264">
    <property type="entry name" value="Cytochrome P450"/>
    <property type="match status" value="1"/>
</dbReference>
<gene>
    <name evidence="12" type="ORF">D9613_010324</name>
</gene>
<dbReference type="InterPro" id="IPR001128">
    <property type="entry name" value="Cyt_P450"/>
</dbReference>
<evidence type="ECO:0000256" key="7">
    <source>
        <dbReference type="ARBA" id="ARBA00023004"/>
    </source>
</evidence>
<comment type="similarity">
    <text evidence="3 10">Belongs to the cytochrome P450 family.</text>
</comment>
<keyword evidence="8 10" id="KW-0503">Monooxygenase</keyword>
<dbReference type="Pfam" id="PF00067">
    <property type="entry name" value="p450"/>
    <property type="match status" value="1"/>
</dbReference>
<dbReference type="PRINTS" id="PR00385">
    <property type="entry name" value="P450"/>
</dbReference>
<keyword evidence="6 10" id="KW-0560">Oxidoreductase</keyword>
<sequence length="523" mass="59799">MVVSQQTLPLVWVACAILPVIIYFGVKRKSSSLPYPPGPPRYPIIGNLLHLPLSYQWIAFDKWCREQETELLYFSGAGFNVLVVNSLEAVTELFERKWSIYSHRPKFPMVCDLMGWDWLFGLMEYGEPWRERRKLFTQYFHPSEPTSFKPHAMQFSRGMLPKLLESPEEFLNIARHAVGGSALSMAYGFPIMEHDDPHIQLAEKALETMNIGTLPSNFLVNIIPSLKYVPGWVPGAGFQKIAKDWRQIQMEFRQKPFERSLEAMANGTASPCYVTNRMENLQGLRGSEREYSLALVRDNAAQVFQGTRTAAETTLAALQFFFAAMLCYPEVQKKAQLELDHVLGGRLPEYADEEHTPYVTALIKEILRWKPILPLGVPHTTSQDDVYKGYHIPKGTFVMANSWAFLHDPKHFPNPDVFDPERFLSNGRVRTDIRDPVDIAFGYGRRICPGNHIALSFLWVAISTILTVYDITKEVNQNGQEVTPNIEFKPNILFEVAPFKCTIKPRSKECEELIRNVGYETEA</sequence>